<keyword evidence="6" id="KW-0539">Nucleus</keyword>
<evidence type="ECO:0000256" key="5">
    <source>
        <dbReference type="ARBA" id="ARBA00022833"/>
    </source>
</evidence>
<dbReference type="PROSITE" id="PS50157">
    <property type="entry name" value="ZINC_FINGER_C2H2_2"/>
    <property type="match status" value="2"/>
</dbReference>
<reference evidence="10 11" key="1">
    <citation type="submission" date="2019-01" db="EMBL/GenBank/DDBJ databases">
        <title>Genome sequencing of the rare red list fungi Fomitopsis rosea.</title>
        <authorList>
            <person name="Buettner E."/>
            <person name="Kellner H."/>
        </authorList>
    </citation>
    <scope>NUCLEOTIDE SEQUENCE [LARGE SCALE GENOMIC DNA]</scope>
    <source>
        <strain evidence="10 11">DSM 105464</strain>
    </source>
</reference>
<organism evidence="10 11">
    <name type="scientific">Rhodofomes roseus</name>
    <dbReference type="NCBI Taxonomy" id="34475"/>
    <lineage>
        <taxon>Eukaryota</taxon>
        <taxon>Fungi</taxon>
        <taxon>Dikarya</taxon>
        <taxon>Basidiomycota</taxon>
        <taxon>Agaricomycotina</taxon>
        <taxon>Agaricomycetes</taxon>
        <taxon>Polyporales</taxon>
        <taxon>Rhodofomes</taxon>
    </lineage>
</organism>
<dbReference type="AlphaFoldDB" id="A0A4Y9YLB4"/>
<evidence type="ECO:0000256" key="6">
    <source>
        <dbReference type="ARBA" id="ARBA00023242"/>
    </source>
</evidence>
<sequence length="353" mass="40482">MVIYYADDKDPNAWKKDVTWDETPIMSKAYRPVSFILNRPLKRPEPVNPPVTVAQPKPMSLPPVNYLPPPRKRHRIPGVEAYDNLIMRIDGVPHLEIDGDFVTIEAERHSGRLSQYPRAIPEPGVNKKPRGRTVPTKESGEREGTTYTCRVCRKAFTRSEHMKRHIRSLHMHMEGTYMCSLPFCKKSFARRDNLIQHERKHKQLGAFHDCTKNFEGEIFPSLLPFYASREHRADLNVVINETDAYFEEWENKSIEWPAERPKSYGRLASASPLCDDDGIPKGERYRIMREEKVVAEVLAATEADAEARKADLEKALLGQPPAIGTSRSMPLRSKPVFPTDFYYGEVVPARSIQ</sequence>
<evidence type="ECO:0000256" key="8">
    <source>
        <dbReference type="SAM" id="MobiDB-lite"/>
    </source>
</evidence>
<dbReference type="PANTHER" id="PTHR40626:SF11">
    <property type="entry name" value="ZINC FINGER PROTEIN YPR022C"/>
    <property type="match status" value="1"/>
</dbReference>
<evidence type="ECO:0000313" key="10">
    <source>
        <dbReference type="EMBL" id="TFY63215.1"/>
    </source>
</evidence>
<comment type="subcellular location">
    <subcellularLocation>
        <location evidence="1">Nucleus</location>
    </subcellularLocation>
</comment>
<dbReference type="InterPro" id="IPR036236">
    <property type="entry name" value="Znf_C2H2_sf"/>
</dbReference>
<evidence type="ECO:0000256" key="2">
    <source>
        <dbReference type="ARBA" id="ARBA00022723"/>
    </source>
</evidence>
<evidence type="ECO:0000313" key="11">
    <source>
        <dbReference type="Proteomes" id="UP000298390"/>
    </source>
</evidence>
<keyword evidence="2" id="KW-0479">Metal-binding</keyword>
<protein>
    <recommendedName>
        <fullName evidence="9">C2H2-type domain-containing protein</fullName>
    </recommendedName>
</protein>
<dbReference type="PROSITE" id="PS00028">
    <property type="entry name" value="ZINC_FINGER_C2H2_1"/>
    <property type="match status" value="2"/>
</dbReference>
<dbReference type="SMART" id="SM00355">
    <property type="entry name" value="ZnF_C2H2"/>
    <property type="match status" value="2"/>
</dbReference>
<dbReference type="SUPFAM" id="SSF57667">
    <property type="entry name" value="beta-beta-alpha zinc fingers"/>
    <property type="match status" value="1"/>
</dbReference>
<evidence type="ECO:0000256" key="4">
    <source>
        <dbReference type="ARBA" id="ARBA00022771"/>
    </source>
</evidence>
<keyword evidence="5" id="KW-0862">Zinc</keyword>
<dbReference type="GO" id="GO:0008270">
    <property type="term" value="F:zinc ion binding"/>
    <property type="evidence" value="ECO:0007669"/>
    <property type="project" value="UniProtKB-KW"/>
</dbReference>
<keyword evidence="3" id="KW-0677">Repeat</keyword>
<name>A0A4Y9YLB4_9APHY</name>
<dbReference type="GO" id="GO:0000785">
    <property type="term" value="C:chromatin"/>
    <property type="evidence" value="ECO:0007669"/>
    <property type="project" value="TreeGrafter"/>
</dbReference>
<dbReference type="STRING" id="34475.A0A4Y9YLB4"/>
<dbReference type="GO" id="GO:0000978">
    <property type="term" value="F:RNA polymerase II cis-regulatory region sequence-specific DNA binding"/>
    <property type="evidence" value="ECO:0007669"/>
    <property type="project" value="InterPro"/>
</dbReference>
<feature type="domain" description="C2H2-type" evidence="9">
    <location>
        <begin position="177"/>
        <end position="201"/>
    </location>
</feature>
<feature type="domain" description="C2H2-type" evidence="9">
    <location>
        <begin position="147"/>
        <end position="175"/>
    </location>
</feature>
<dbReference type="Proteomes" id="UP000298390">
    <property type="component" value="Unassembled WGS sequence"/>
</dbReference>
<dbReference type="GO" id="GO:0000981">
    <property type="term" value="F:DNA-binding transcription factor activity, RNA polymerase II-specific"/>
    <property type="evidence" value="ECO:0007669"/>
    <property type="project" value="InterPro"/>
</dbReference>
<evidence type="ECO:0000259" key="9">
    <source>
        <dbReference type="PROSITE" id="PS50157"/>
    </source>
</evidence>
<dbReference type="Pfam" id="PF00096">
    <property type="entry name" value="zf-C2H2"/>
    <property type="match status" value="2"/>
</dbReference>
<dbReference type="Gene3D" id="3.30.160.60">
    <property type="entry name" value="Classic Zinc Finger"/>
    <property type="match status" value="2"/>
</dbReference>
<comment type="caution">
    <text evidence="10">The sequence shown here is derived from an EMBL/GenBank/DDBJ whole genome shotgun (WGS) entry which is preliminary data.</text>
</comment>
<dbReference type="PANTHER" id="PTHR40626">
    <property type="entry name" value="MIP31509P"/>
    <property type="match status" value="1"/>
</dbReference>
<dbReference type="InterPro" id="IPR013087">
    <property type="entry name" value="Znf_C2H2_type"/>
</dbReference>
<accession>A0A4Y9YLB4</accession>
<gene>
    <name evidence="10" type="ORF">EVJ58_g3380</name>
</gene>
<dbReference type="GO" id="GO:0005634">
    <property type="term" value="C:nucleus"/>
    <property type="evidence" value="ECO:0007669"/>
    <property type="project" value="UniProtKB-SubCell"/>
</dbReference>
<proteinExistence type="predicted"/>
<dbReference type="EMBL" id="SEKV01000137">
    <property type="protein sequence ID" value="TFY63215.1"/>
    <property type="molecule type" value="Genomic_DNA"/>
</dbReference>
<evidence type="ECO:0000256" key="1">
    <source>
        <dbReference type="ARBA" id="ARBA00004123"/>
    </source>
</evidence>
<keyword evidence="4 7" id="KW-0863">Zinc-finger</keyword>
<dbReference type="InterPro" id="IPR051059">
    <property type="entry name" value="VerF-like"/>
</dbReference>
<evidence type="ECO:0000256" key="3">
    <source>
        <dbReference type="ARBA" id="ARBA00022737"/>
    </source>
</evidence>
<evidence type="ECO:0000256" key="7">
    <source>
        <dbReference type="PROSITE-ProRule" id="PRU00042"/>
    </source>
</evidence>
<feature type="region of interest" description="Disordered" evidence="8">
    <location>
        <begin position="116"/>
        <end position="142"/>
    </location>
</feature>